<dbReference type="PANTHER" id="PTHR13211:SF0">
    <property type="entry name" value="TELOMERASE CAJAL BODY PROTEIN 1"/>
    <property type="match status" value="1"/>
</dbReference>
<dbReference type="InterPro" id="IPR015943">
    <property type="entry name" value="WD40/YVTN_repeat-like_dom_sf"/>
</dbReference>
<dbReference type="Pfam" id="PF00400">
    <property type="entry name" value="WD40"/>
    <property type="match status" value="1"/>
</dbReference>
<comment type="similarity">
    <text evidence="1">Belongs to the TCAB1 family.</text>
</comment>
<dbReference type="PANTHER" id="PTHR13211">
    <property type="entry name" value="TELOMERASE CAJAL BODY PROTEIN 1"/>
    <property type="match status" value="1"/>
</dbReference>
<evidence type="ECO:0000256" key="2">
    <source>
        <dbReference type="ARBA" id="ARBA00041558"/>
    </source>
</evidence>
<evidence type="ECO:0000313" key="6">
    <source>
        <dbReference type="WBParaSite" id="EgrG_000211000"/>
    </source>
</evidence>
<dbReference type="InterPro" id="IPR001680">
    <property type="entry name" value="WD40_rpt"/>
</dbReference>
<dbReference type="SUPFAM" id="SSF50978">
    <property type="entry name" value="WD40 repeat-like"/>
    <property type="match status" value="1"/>
</dbReference>
<reference evidence="4 5" key="1">
    <citation type="journal article" date="2013" name="Nature">
        <title>The genomes of four tapeworm species reveal adaptations to parasitism.</title>
        <authorList>
            <person name="Tsai I.J."/>
            <person name="Zarowiecki M."/>
            <person name="Holroyd N."/>
            <person name="Garciarrubio A."/>
            <person name="Sanchez-Flores A."/>
            <person name="Brooks K.L."/>
            <person name="Tracey A."/>
            <person name="Bobes R.J."/>
            <person name="Fragoso G."/>
            <person name="Sciutto E."/>
            <person name="Aslett M."/>
            <person name="Beasley H."/>
            <person name="Bennett H.M."/>
            <person name="Cai J."/>
            <person name="Camicia F."/>
            <person name="Clark R."/>
            <person name="Cucher M."/>
            <person name="De Silva N."/>
            <person name="Day T.A."/>
            <person name="Deplazes P."/>
            <person name="Estrada K."/>
            <person name="Fernandez C."/>
            <person name="Holland P.W."/>
            <person name="Hou J."/>
            <person name="Hu S."/>
            <person name="Huckvale T."/>
            <person name="Hung S.S."/>
            <person name="Kamenetzky L."/>
            <person name="Keane J.A."/>
            <person name="Kiss F."/>
            <person name="Koziol U."/>
            <person name="Lambert O."/>
            <person name="Liu K."/>
            <person name="Luo X."/>
            <person name="Luo Y."/>
            <person name="Macchiaroli N."/>
            <person name="Nichol S."/>
            <person name="Paps J."/>
            <person name="Parkinson J."/>
            <person name="Pouchkina-Stantcheva N."/>
            <person name="Riddiford N."/>
            <person name="Rosenzvit M."/>
            <person name="Salinas G."/>
            <person name="Wasmuth J.D."/>
            <person name="Zamanian M."/>
            <person name="Zheng Y."/>
            <person name="Cai X."/>
            <person name="Soberon X."/>
            <person name="Olson P.D."/>
            <person name="Laclette J.P."/>
            <person name="Brehm K."/>
            <person name="Berriman M."/>
            <person name="Garciarrubio A."/>
            <person name="Bobes R.J."/>
            <person name="Fragoso G."/>
            <person name="Sanchez-Flores A."/>
            <person name="Estrada K."/>
            <person name="Cevallos M.A."/>
            <person name="Morett E."/>
            <person name="Gonzalez V."/>
            <person name="Portillo T."/>
            <person name="Ochoa-Leyva A."/>
            <person name="Jose M.V."/>
            <person name="Sciutto E."/>
            <person name="Landa A."/>
            <person name="Jimenez L."/>
            <person name="Valdes V."/>
            <person name="Carrero J.C."/>
            <person name="Larralde C."/>
            <person name="Morales-Montor J."/>
            <person name="Limon-Lason J."/>
            <person name="Soberon X."/>
            <person name="Laclette J.P."/>
        </authorList>
    </citation>
    <scope>NUCLEOTIDE SEQUENCE [LARGE SCALE GENOMIC DNA]</scope>
</reference>
<dbReference type="Proteomes" id="UP000492820">
    <property type="component" value="Unassembled WGS sequence"/>
</dbReference>
<proteinExistence type="inferred from homology"/>
<dbReference type="InterPro" id="IPR036322">
    <property type="entry name" value="WD40_repeat_dom_sf"/>
</dbReference>
<dbReference type="EMBL" id="LK028580">
    <property type="protein sequence ID" value="CDS19926.1"/>
    <property type="molecule type" value="Genomic_DNA"/>
</dbReference>
<protein>
    <recommendedName>
        <fullName evidence="2">WD repeat-containing protein 79</fullName>
    </recommendedName>
</protein>
<dbReference type="WBParaSite" id="EgrG_000211000">
    <property type="protein sequence ID" value="EgrG_000211000"/>
    <property type="gene ID" value="EgrG_000211000"/>
</dbReference>
<evidence type="ECO:0000313" key="4">
    <source>
        <dbReference type="EMBL" id="CDS19926.1"/>
    </source>
</evidence>
<dbReference type="SMART" id="SM00320">
    <property type="entry name" value="WD40"/>
    <property type="match status" value="5"/>
</dbReference>
<reference evidence="6" key="3">
    <citation type="submission" date="2020-10" db="UniProtKB">
        <authorList>
            <consortium name="WormBaseParasite"/>
        </authorList>
    </citation>
    <scope>IDENTIFICATION</scope>
</reference>
<name>A0A068WQL2_ECHGR</name>
<accession>A0A068WQL2</accession>
<dbReference type="InterPro" id="IPR051150">
    <property type="entry name" value="SWT21/TCAB1_mRNA_Telomere"/>
</dbReference>
<feature type="compositionally biased region" description="Low complexity" evidence="3">
    <location>
        <begin position="471"/>
        <end position="495"/>
    </location>
</feature>
<evidence type="ECO:0000313" key="5">
    <source>
        <dbReference type="Proteomes" id="UP000492820"/>
    </source>
</evidence>
<organism evidence="4">
    <name type="scientific">Echinococcus granulosus</name>
    <name type="common">Hydatid tapeworm</name>
    <dbReference type="NCBI Taxonomy" id="6210"/>
    <lineage>
        <taxon>Eukaryota</taxon>
        <taxon>Metazoa</taxon>
        <taxon>Spiralia</taxon>
        <taxon>Lophotrochozoa</taxon>
        <taxon>Platyhelminthes</taxon>
        <taxon>Cestoda</taxon>
        <taxon>Eucestoda</taxon>
        <taxon>Cyclophyllidea</taxon>
        <taxon>Taeniidae</taxon>
        <taxon>Echinococcus</taxon>
        <taxon>Echinococcus granulosus group</taxon>
    </lineage>
</organism>
<dbReference type="AlphaFoldDB" id="A0A068WQL2"/>
<sequence length="530" mass="58054">MVPVNEIPESASLKAPESQSTTELVETFAVVTMATEENTKEASPLVSSGTLDLGLKPGGADAPVNISNEPLVVTPSEAEEEPMDQNFEGHYYPVDWTFSQPKLFATIDKEFSCNYHGVHLYNNYLRGCKWSPDGCCLLTLSFDNVFRLFDFPPALTNSGEKFSIDTDPLTTEIPVVLRMPECELVYDYCWFPYMRSDDPSTCCFVSTGRRMPVRLWDAYDGSQRATYLPSNHLGEFTSPQSVAFSTDGRLLYCGFRRYIQVFHVDRPGARSERRPPLGQRSKQGGIFSALSAPVLNGVSCGSAESVYAVGTFGGTVAVYSESGGGEAVSPILQGPRRGVSQVQFVTPASGVVPWYLIAGGRSDGSIYVWDSRFLKSETPLATLSRRVENYQRFQFDVDPTGRYLFTGNQTGAVSCYELLTMRLASVWRGHEDSCHSVSVHPFLPTLATASGQKRPLLTPHLADEHLLTCTPSNPSKTPKSTSSSSSDSENELPLSLTDAEATAVVASGDRINFPMAGRLDLLPIRKEGSR</sequence>
<reference evidence="4" key="2">
    <citation type="submission" date="2014-06" db="EMBL/GenBank/DDBJ databases">
        <authorList>
            <person name="Aslett M."/>
        </authorList>
    </citation>
    <scope>NUCLEOTIDE SEQUENCE</scope>
</reference>
<gene>
    <name evidence="4" type="ORF">EgrG_000211000</name>
</gene>
<evidence type="ECO:0000256" key="1">
    <source>
        <dbReference type="ARBA" id="ARBA00038279"/>
    </source>
</evidence>
<dbReference type="OrthoDB" id="239865at2759"/>
<dbReference type="Gene3D" id="2.130.10.10">
    <property type="entry name" value="YVTN repeat-like/Quinoprotein amine dehydrogenase"/>
    <property type="match status" value="1"/>
</dbReference>
<evidence type="ECO:0000256" key="3">
    <source>
        <dbReference type="SAM" id="MobiDB-lite"/>
    </source>
</evidence>
<feature type="region of interest" description="Disordered" evidence="3">
    <location>
        <begin position="468"/>
        <end position="496"/>
    </location>
</feature>